<dbReference type="PANTHER" id="PTHR43806:SF11">
    <property type="entry name" value="CEREVISIN-RELATED"/>
    <property type="match status" value="1"/>
</dbReference>
<feature type="compositionally biased region" description="Basic and acidic residues" evidence="6">
    <location>
        <begin position="309"/>
        <end position="320"/>
    </location>
</feature>
<feature type="domain" description="Peptidase S8/S53" evidence="7">
    <location>
        <begin position="202"/>
        <end position="484"/>
    </location>
</feature>
<protein>
    <recommendedName>
        <fullName evidence="7">Peptidase S8/S53 domain-containing protein</fullName>
    </recommendedName>
</protein>
<dbReference type="InterPro" id="IPR050131">
    <property type="entry name" value="Peptidase_S8_subtilisin-like"/>
</dbReference>
<keyword evidence="3 5" id="KW-0378">Hydrolase</keyword>
<dbReference type="EMBL" id="BMLB01000005">
    <property type="protein sequence ID" value="GGK75587.1"/>
    <property type="molecule type" value="Genomic_DNA"/>
</dbReference>
<dbReference type="PRINTS" id="PR00723">
    <property type="entry name" value="SUBTILISIN"/>
</dbReference>
<keyword evidence="4 5" id="KW-0720">Serine protease</keyword>
<proteinExistence type="inferred from homology"/>
<sequence length="795" mass="79989">MSQRPSRPERRSIGTLRRATGAVCGAVLVLTAGLAGAAASPSEPGIPGGSSTADAARAKIRPAVAEELRRDGEATVLVRFAERPDLDAFAQIGSWEVRGQAVYDALVDAAESSQADARARLDAAGVDYERFVVSNALLVPAGDQELVTSLAADPQVEGVYVPARYDVPDQLTEESRFSPAAVGWNVADVNADDVWTRLGVDGDGIVVGSIDTGVDHTHPTLRDAYRGRNADGTLTHDHSWFDAAGTGAVAPTDGNGHGTHTTGTMVGDDGGSNQIGVAPGARWVAANGCCPSNAALIAAGEWMLAPTRRDGTDPRPELRPHVVNNSWGTTEPSTDPFMVDVAQAWAAAGMFAVFSNGNSGPGCTTSTTPGSLAQNYSVGAYGADHLVAPSSSRGAGEGGAVKPDVAAPGVGVRSAAPGGGYATGSGTSMAAPHVAGAVALLWSAVPDLVGDVPATRALLDGSAVDSPDAQCGGAPGNNNVYGEGRLDALALLTAAGVVVPEVARVAGTNRYETAARVADAFAPGTGTVFVASGAAFPDALAAAARAGSLGGPVLLTGAASLPQPTRVQMERLRPSTVVVAGGPGAVQDVVLDQIRALLPSATVTRRSGTDRYGTAASIAADVPSAATVMVANGLAFPDALAGAAAAGAQDAPLLLTQPSSLPQATRDQLDRLAPVDIVVLGGPNAVSASVEQELAAYGQVSRVAGTDRYGTAAALTADRTDTQDVYVATGVDWPDALAGAARAAATGSPVLLTRTSTLPVVTADAVGRLDPARVVVLGGTGVVTDAVLTDLRRPR</sequence>
<evidence type="ECO:0000256" key="2">
    <source>
        <dbReference type="ARBA" id="ARBA00022670"/>
    </source>
</evidence>
<keyword evidence="2 5" id="KW-0645">Protease</keyword>
<feature type="active site" description="Charge relay system" evidence="5">
    <location>
        <position position="211"/>
    </location>
</feature>
<dbReference type="Gene3D" id="3.40.50.200">
    <property type="entry name" value="Peptidase S8/S53 domain"/>
    <property type="match status" value="1"/>
</dbReference>
<dbReference type="InterPro" id="IPR036852">
    <property type="entry name" value="Peptidase_S8/S53_dom_sf"/>
</dbReference>
<dbReference type="InterPro" id="IPR007253">
    <property type="entry name" value="Cell_wall-bd_2"/>
</dbReference>
<evidence type="ECO:0000259" key="7">
    <source>
        <dbReference type="Pfam" id="PF00082"/>
    </source>
</evidence>
<dbReference type="InterPro" id="IPR015500">
    <property type="entry name" value="Peptidase_S8_subtilisin-rel"/>
</dbReference>
<gene>
    <name evidence="8" type="ORF">GCM10011509_25330</name>
</gene>
<feature type="active site" description="Charge relay system" evidence="5">
    <location>
        <position position="257"/>
    </location>
</feature>
<organism evidence="8 9">
    <name type="scientific">Ornithinimicrobium pekingense</name>
    <dbReference type="NCBI Taxonomy" id="384677"/>
    <lineage>
        <taxon>Bacteria</taxon>
        <taxon>Bacillati</taxon>
        <taxon>Actinomycetota</taxon>
        <taxon>Actinomycetes</taxon>
        <taxon>Micrococcales</taxon>
        <taxon>Ornithinimicrobiaceae</taxon>
        <taxon>Ornithinimicrobium</taxon>
    </lineage>
</organism>
<evidence type="ECO:0000256" key="3">
    <source>
        <dbReference type="ARBA" id="ARBA00022801"/>
    </source>
</evidence>
<dbReference type="Proteomes" id="UP000662111">
    <property type="component" value="Unassembled WGS sequence"/>
</dbReference>
<dbReference type="Pfam" id="PF00082">
    <property type="entry name" value="Peptidase_S8"/>
    <property type="match status" value="1"/>
</dbReference>
<evidence type="ECO:0000313" key="8">
    <source>
        <dbReference type="EMBL" id="GGK75587.1"/>
    </source>
</evidence>
<accession>A0ABQ2FDN2</accession>
<dbReference type="InterPro" id="IPR023828">
    <property type="entry name" value="Peptidase_S8_Ser-AS"/>
</dbReference>
<comment type="similarity">
    <text evidence="1 5">Belongs to the peptidase S8 family.</text>
</comment>
<dbReference type="Pfam" id="PF04122">
    <property type="entry name" value="CW_binding_2"/>
    <property type="match status" value="3"/>
</dbReference>
<reference evidence="9" key="1">
    <citation type="journal article" date="2019" name="Int. J. Syst. Evol. Microbiol.">
        <title>The Global Catalogue of Microorganisms (GCM) 10K type strain sequencing project: providing services to taxonomists for standard genome sequencing and annotation.</title>
        <authorList>
            <consortium name="The Broad Institute Genomics Platform"/>
            <consortium name="The Broad Institute Genome Sequencing Center for Infectious Disease"/>
            <person name="Wu L."/>
            <person name="Ma J."/>
        </authorList>
    </citation>
    <scope>NUCLEOTIDE SEQUENCE [LARGE SCALE GENOMIC DNA]</scope>
    <source>
        <strain evidence="9">CGMCC 1.5362</strain>
    </source>
</reference>
<dbReference type="PROSITE" id="PS51892">
    <property type="entry name" value="SUBTILASE"/>
    <property type="match status" value="1"/>
</dbReference>
<evidence type="ECO:0000256" key="5">
    <source>
        <dbReference type="PROSITE-ProRule" id="PRU01240"/>
    </source>
</evidence>
<dbReference type="RefSeq" id="WP_022921723.1">
    <property type="nucleotide sequence ID" value="NZ_BMLB01000005.1"/>
</dbReference>
<keyword evidence="9" id="KW-1185">Reference proteome</keyword>
<dbReference type="PROSITE" id="PS00138">
    <property type="entry name" value="SUBTILASE_SER"/>
    <property type="match status" value="1"/>
</dbReference>
<name>A0ABQ2FDN2_9MICO</name>
<comment type="caution">
    <text evidence="8">The sequence shown here is derived from an EMBL/GenBank/DDBJ whole genome shotgun (WGS) entry which is preliminary data.</text>
</comment>
<dbReference type="InterPro" id="IPR000209">
    <property type="entry name" value="Peptidase_S8/S53_dom"/>
</dbReference>
<evidence type="ECO:0000313" key="9">
    <source>
        <dbReference type="Proteomes" id="UP000662111"/>
    </source>
</evidence>
<dbReference type="SUPFAM" id="SSF52743">
    <property type="entry name" value="Subtilisin-like"/>
    <property type="match status" value="1"/>
</dbReference>
<evidence type="ECO:0000256" key="4">
    <source>
        <dbReference type="ARBA" id="ARBA00022825"/>
    </source>
</evidence>
<feature type="region of interest" description="Disordered" evidence="6">
    <location>
        <begin position="309"/>
        <end position="329"/>
    </location>
</feature>
<evidence type="ECO:0000256" key="1">
    <source>
        <dbReference type="ARBA" id="ARBA00011073"/>
    </source>
</evidence>
<feature type="active site" description="Charge relay system" evidence="5">
    <location>
        <position position="428"/>
    </location>
</feature>
<dbReference type="PANTHER" id="PTHR43806">
    <property type="entry name" value="PEPTIDASE S8"/>
    <property type="match status" value="1"/>
</dbReference>
<evidence type="ECO:0000256" key="6">
    <source>
        <dbReference type="SAM" id="MobiDB-lite"/>
    </source>
</evidence>